<dbReference type="EMBL" id="PPSL01000002">
    <property type="protein sequence ID" value="PQJ11291.1"/>
    <property type="molecule type" value="Genomic_DNA"/>
</dbReference>
<dbReference type="RefSeq" id="WP_105038170.1">
    <property type="nucleotide sequence ID" value="NZ_PPSL01000002.1"/>
</dbReference>
<proteinExistence type="predicted"/>
<evidence type="ECO:0008006" key="3">
    <source>
        <dbReference type="Google" id="ProtNLM"/>
    </source>
</evidence>
<keyword evidence="2" id="KW-1185">Reference proteome</keyword>
<dbReference type="Proteomes" id="UP000239872">
    <property type="component" value="Unassembled WGS sequence"/>
</dbReference>
<evidence type="ECO:0000313" key="2">
    <source>
        <dbReference type="Proteomes" id="UP000239872"/>
    </source>
</evidence>
<accession>A0A2S7SXE4</accession>
<comment type="caution">
    <text evidence="1">The sequence shown here is derived from an EMBL/GenBank/DDBJ whole genome shotgun (WGS) entry which is preliminary data.</text>
</comment>
<dbReference type="PANTHER" id="PTHR12526">
    <property type="entry name" value="GLYCOSYLTRANSFERASE"/>
    <property type="match status" value="1"/>
</dbReference>
<dbReference type="OrthoDB" id="9807209at2"/>
<dbReference type="CDD" id="cd03801">
    <property type="entry name" value="GT4_PimA-like"/>
    <property type="match status" value="1"/>
</dbReference>
<sequence>MSARKILIITNRVPYPLNDGGNLATQAMIDGYKVSGWDVYLLAMNTSKHFIRHNVLETLYKDIHKFNWMDINNDIKATGIIKNYLFSEEAEHVARFYNSDFENKIISALNEFKPDVVQIESVYLTTYMPAIKSNSKAISVLRMHNIEYHIWHSLANKSRNILKKNYLTNLTKRLKRFERDAWKQYDIVLAITEKDAAHVRKLENIPGLLVAPFSMDTSKIKVSDTEQKWVGYHIGAMDWIPNREGVKWFLTEAWPRIHKAAPKFEFFFAGRKMPSEFMQMNIEGVQCLAEVDNAADFIADKKILIVPISSAGGIRVKILEAMAAGKIVISTPFGIKGIEAKMGEHYLTATTPDDFMRAIKWCLKNKPEAEQIAVNARELVTRKYDYRKVIKDIIEEIDSQMKLRL</sequence>
<gene>
    <name evidence="1" type="ORF">CJD36_005670</name>
</gene>
<dbReference type="AlphaFoldDB" id="A0A2S7SXE4"/>
<reference evidence="1 2" key="1">
    <citation type="submission" date="2018-01" db="EMBL/GenBank/DDBJ databases">
        <title>A novel member of the phylum Bacteroidetes isolated from glacier ice.</title>
        <authorList>
            <person name="Liu Q."/>
            <person name="Xin Y.-H."/>
        </authorList>
    </citation>
    <scope>NUCLEOTIDE SEQUENCE [LARGE SCALE GENOMIC DNA]</scope>
    <source>
        <strain evidence="1 2">RB1R16</strain>
    </source>
</reference>
<protein>
    <recommendedName>
        <fullName evidence="3">Glycosyltransferase subfamily 4-like N-terminal domain-containing protein</fullName>
    </recommendedName>
</protein>
<dbReference type="Pfam" id="PF13692">
    <property type="entry name" value="Glyco_trans_1_4"/>
    <property type="match status" value="1"/>
</dbReference>
<dbReference type="Gene3D" id="3.40.50.2000">
    <property type="entry name" value="Glycogen Phosphorylase B"/>
    <property type="match status" value="2"/>
</dbReference>
<organism evidence="1 2">
    <name type="scientific">Flavipsychrobacter stenotrophus</name>
    <dbReference type="NCBI Taxonomy" id="2077091"/>
    <lineage>
        <taxon>Bacteria</taxon>
        <taxon>Pseudomonadati</taxon>
        <taxon>Bacteroidota</taxon>
        <taxon>Chitinophagia</taxon>
        <taxon>Chitinophagales</taxon>
        <taxon>Chitinophagaceae</taxon>
        <taxon>Flavipsychrobacter</taxon>
    </lineage>
</organism>
<name>A0A2S7SXE4_9BACT</name>
<dbReference type="SUPFAM" id="SSF53756">
    <property type="entry name" value="UDP-Glycosyltransferase/glycogen phosphorylase"/>
    <property type="match status" value="1"/>
</dbReference>
<evidence type="ECO:0000313" key="1">
    <source>
        <dbReference type="EMBL" id="PQJ11291.1"/>
    </source>
</evidence>